<evidence type="ECO:0000256" key="2">
    <source>
        <dbReference type="ARBA" id="ARBA00022540"/>
    </source>
</evidence>
<comment type="subunit">
    <text evidence="4">Monomer.</text>
</comment>
<evidence type="ECO:0000256" key="4">
    <source>
        <dbReference type="RuleBase" id="RU000646"/>
    </source>
</evidence>
<dbReference type="PROSITE" id="PS00938">
    <property type="entry name" value="IF3"/>
    <property type="match status" value="1"/>
</dbReference>
<dbReference type="Gene3D" id="3.30.110.10">
    <property type="entry name" value="Translation initiation factor 3 (IF-3), C-terminal domain"/>
    <property type="match status" value="1"/>
</dbReference>
<feature type="region of interest" description="Disordered" evidence="5">
    <location>
        <begin position="46"/>
        <end position="155"/>
    </location>
</feature>
<dbReference type="InterPro" id="IPR019815">
    <property type="entry name" value="Translation_initiation_fac_3_C"/>
</dbReference>
<evidence type="ECO:0000259" key="7">
    <source>
        <dbReference type="Pfam" id="PF05198"/>
    </source>
</evidence>
<dbReference type="PANTHER" id="PTHR10938:SF0">
    <property type="entry name" value="TRANSLATION INITIATION FACTOR IF-3, MITOCHONDRIAL"/>
    <property type="match status" value="1"/>
</dbReference>
<dbReference type="Pfam" id="PF05198">
    <property type="entry name" value="IF3_N"/>
    <property type="match status" value="1"/>
</dbReference>
<dbReference type="HAMAP" id="MF_00080">
    <property type="entry name" value="IF_3"/>
    <property type="match status" value="1"/>
</dbReference>
<dbReference type="PANTHER" id="PTHR10938">
    <property type="entry name" value="TRANSLATION INITIATION FACTOR IF-3"/>
    <property type="match status" value="1"/>
</dbReference>
<dbReference type="SUPFAM" id="SSF54364">
    <property type="entry name" value="Translation initiation factor IF3, N-terminal domain"/>
    <property type="match status" value="1"/>
</dbReference>
<dbReference type="InterPro" id="IPR036788">
    <property type="entry name" value="T_IF-3_C_sf"/>
</dbReference>
<keyword evidence="3 4" id="KW-0648">Protein biosynthesis</keyword>
<feature type="domain" description="Translation initiation factor 3 N-terminal" evidence="7">
    <location>
        <begin position="182"/>
        <end position="251"/>
    </location>
</feature>
<dbReference type="Pfam" id="PF00707">
    <property type="entry name" value="IF3_C"/>
    <property type="match status" value="1"/>
</dbReference>
<feature type="region of interest" description="Disordered" evidence="5">
    <location>
        <begin position="164"/>
        <end position="183"/>
    </location>
</feature>
<feature type="compositionally biased region" description="Basic and acidic residues" evidence="5">
    <location>
        <begin position="164"/>
        <end position="178"/>
    </location>
</feature>
<dbReference type="SUPFAM" id="SSF55200">
    <property type="entry name" value="Translation initiation factor IF3, C-terminal domain"/>
    <property type="match status" value="1"/>
</dbReference>
<dbReference type="InterPro" id="IPR019813">
    <property type="entry name" value="Translation_initiation_fac3_CS"/>
</dbReference>
<evidence type="ECO:0000259" key="6">
    <source>
        <dbReference type="Pfam" id="PF00707"/>
    </source>
</evidence>
<dbReference type="InterPro" id="IPR019814">
    <property type="entry name" value="Translation_initiation_fac_3_N"/>
</dbReference>
<dbReference type="EMBL" id="CAXHTA020000002">
    <property type="protein sequence ID" value="CAL5219618.1"/>
    <property type="molecule type" value="Genomic_DNA"/>
</dbReference>
<proteinExistence type="inferred from homology"/>
<accession>A0ABP1FI39</accession>
<dbReference type="Proteomes" id="UP001497392">
    <property type="component" value="Unassembled WGS sequence"/>
</dbReference>
<name>A0ABP1FI39_9CHLO</name>
<dbReference type="Gene3D" id="3.10.20.80">
    <property type="entry name" value="Translation initiation factor 3 (IF-3), N-terminal domain"/>
    <property type="match status" value="1"/>
</dbReference>
<evidence type="ECO:0000313" key="9">
    <source>
        <dbReference type="Proteomes" id="UP001497392"/>
    </source>
</evidence>
<reference evidence="8 9" key="1">
    <citation type="submission" date="2024-06" db="EMBL/GenBank/DDBJ databases">
        <authorList>
            <person name="Kraege A."/>
            <person name="Thomma B."/>
        </authorList>
    </citation>
    <scope>NUCLEOTIDE SEQUENCE [LARGE SCALE GENOMIC DNA]</scope>
</reference>
<evidence type="ECO:0000256" key="3">
    <source>
        <dbReference type="ARBA" id="ARBA00022917"/>
    </source>
</evidence>
<feature type="compositionally biased region" description="Gly residues" evidence="5">
    <location>
        <begin position="127"/>
        <end position="139"/>
    </location>
</feature>
<dbReference type="InterPro" id="IPR036787">
    <property type="entry name" value="T_IF-3_N_sf"/>
</dbReference>
<sequence>MLGALPNCSHCFSAPLTDRYGAQSLAFRPALRQQIASRHGLGRSSLLVVRCQRPPPSTRGGRGGGSSNYRGGGSSRGGGGGQSGGRGYQGTSTGGRGYQGSNPRGGGTSQPGRGGYQGRNFNPGYQGNRGGYQGRGRGGQLYQNQSPLDGKSDEQIEEQARADLAQRAERQKRARPESDVPINGEIEADQVRVVGLEKEMIGVMSLFEALDMADETDVDVVMINPQADPPVVRLVDYSKFRYEQSRAKKEASKRQREARQDLKELKFRPSTDVHDYQVRLRSAQKFIAKGDKVKLTITFKGREMQFQEIGRDLFKKFVDDLQLALEEEAKSQGKKEALVQATVQQDAKMQGNQMTLLLSPNINK</sequence>
<comment type="function">
    <text evidence="4">IF-3 binds to the 30S ribosomal subunit and shifts the equilibrium between 70S ribosomes and their 50S and 30S subunits in favor of the free subunits, thus enhancing the availability of 30S subunits on which protein synthesis initiation begins.</text>
</comment>
<keyword evidence="2 4" id="KW-0396">Initiation factor</keyword>
<evidence type="ECO:0000256" key="1">
    <source>
        <dbReference type="ARBA" id="ARBA00005439"/>
    </source>
</evidence>
<comment type="similarity">
    <text evidence="1 4">Belongs to the IF-3 family.</text>
</comment>
<organism evidence="8 9">
    <name type="scientific">Coccomyxa viridis</name>
    <dbReference type="NCBI Taxonomy" id="1274662"/>
    <lineage>
        <taxon>Eukaryota</taxon>
        <taxon>Viridiplantae</taxon>
        <taxon>Chlorophyta</taxon>
        <taxon>core chlorophytes</taxon>
        <taxon>Trebouxiophyceae</taxon>
        <taxon>Trebouxiophyceae incertae sedis</taxon>
        <taxon>Coccomyxaceae</taxon>
        <taxon>Coccomyxa</taxon>
    </lineage>
</organism>
<comment type="caution">
    <text evidence="8">The sequence shown here is derived from an EMBL/GenBank/DDBJ whole genome shotgun (WGS) entry which is preliminary data.</text>
</comment>
<dbReference type="NCBIfam" id="TIGR00168">
    <property type="entry name" value="infC"/>
    <property type="match status" value="1"/>
</dbReference>
<keyword evidence="9" id="KW-1185">Reference proteome</keyword>
<evidence type="ECO:0000256" key="5">
    <source>
        <dbReference type="SAM" id="MobiDB-lite"/>
    </source>
</evidence>
<feature type="domain" description="Translation initiation factor 3 C-terminal" evidence="6">
    <location>
        <begin position="261"/>
        <end position="335"/>
    </location>
</feature>
<dbReference type="InterPro" id="IPR001288">
    <property type="entry name" value="Translation_initiation_fac_3"/>
</dbReference>
<protein>
    <recommendedName>
        <fullName evidence="4">Translation initiation factor IF-3</fullName>
    </recommendedName>
</protein>
<comment type="subcellular location">
    <subcellularLocation>
        <location evidence="4">Plastid</location>
        <location evidence="4">Chloroplast</location>
    </subcellularLocation>
</comment>
<feature type="compositionally biased region" description="Gly residues" evidence="5">
    <location>
        <begin position="60"/>
        <end position="117"/>
    </location>
</feature>
<evidence type="ECO:0000313" key="8">
    <source>
        <dbReference type="EMBL" id="CAL5219618.1"/>
    </source>
</evidence>
<gene>
    <name evidence="8" type="primary">g1489</name>
    <name evidence="8" type="ORF">VP750_LOCUS1277</name>
</gene>